<feature type="compositionally biased region" description="Polar residues" evidence="2">
    <location>
        <begin position="1"/>
        <end position="12"/>
    </location>
</feature>
<reference evidence="7 8" key="1">
    <citation type="submission" date="2018-03" db="EMBL/GenBank/DDBJ databases">
        <title>Draft genome sequence of Rohu Carp (Labeo rohita).</title>
        <authorList>
            <person name="Das P."/>
            <person name="Kushwaha B."/>
            <person name="Joshi C.G."/>
            <person name="Kumar D."/>
            <person name="Nagpure N.S."/>
            <person name="Sahoo L."/>
            <person name="Das S.P."/>
            <person name="Bit A."/>
            <person name="Patnaik S."/>
            <person name="Meher P.K."/>
            <person name="Jayasankar P."/>
            <person name="Koringa P.G."/>
            <person name="Patel N.V."/>
            <person name="Hinsu A.T."/>
            <person name="Kumar R."/>
            <person name="Pandey M."/>
            <person name="Agarwal S."/>
            <person name="Srivastava S."/>
            <person name="Singh M."/>
            <person name="Iquebal M.A."/>
            <person name="Jaiswal S."/>
            <person name="Angadi U.B."/>
            <person name="Kumar N."/>
            <person name="Raza M."/>
            <person name="Shah T.M."/>
            <person name="Rai A."/>
            <person name="Jena J.K."/>
        </authorList>
    </citation>
    <scope>NUCLEOTIDE SEQUENCE [LARGE SCALE GENOMIC DNA]</scope>
    <source>
        <strain evidence="7">DASCIFA01</strain>
        <tissue evidence="7">Testis</tissue>
    </source>
</reference>
<dbReference type="SMART" id="SM00228">
    <property type="entry name" value="PDZ"/>
    <property type="match status" value="1"/>
</dbReference>
<dbReference type="PANTHER" id="PTHR12844:SF17">
    <property type="entry name" value="CONNECTOR ENHANCER OF KINASE SUPPRESSOR OF RAS 3"/>
    <property type="match status" value="1"/>
</dbReference>
<dbReference type="STRING" id="84645.A0A498NFX6"/>
<dbReference type="Gene3D" id="1.10.150.50">
    <property type="entry name" value="Transcription Factor, Ets-1"/>
    <property type="match status" value="1"/>
</dbReference>
<dbReference type="InterPro" id="IPR013761">
    <property type="entry name" value="SAM/pointed_sf"/>
</dbReference>
<dbReference type="InterPro" id="IPR010599">
    <property type="entry name" value="CNK2/3_dom"/>
</dbReference>
<protein>
    <submittedName>
        <fullName evidence="7">Connector enhancer of kinase suppressor of ras 3-like protein</fullName>
    </submittedName>
</protein>
<dbReference type="Pfam" id="PF00169">
    <property type="entry name" value="PH"/>
    <property type="match status" value="2"/>
</dbReference>
<dbReference type="GO" id="GO:0005737">
    <property type="term" value="C:cytoplasm"/>
    <property type="evidence" value="ECO:0007669"/>
    <property type="project" value="InterPro"/>
</dbReference>
<evidence type="ECO:0000313" key="8">
    <source>
        <dbReference type="Proteomes" id="UP000290572"/>
    </source>
</evidence>
<dbReference type="PROSITE" id="PS51290">
    <property type="entry name" value="CRIC"/>
    <property type="match status" value="1"/>
</dbReference>
<dbReference type="Pfam" id="PF10534">
    <property type="entry name" value="CRIC_ras_sig"/>
    <property type="match status" value="1"/>
</dbReference>
<evidence type="ECO:0000256" key="2">
    <source>
        <dbReference type="SAM" id="MobiDB-lite"/>
    </source>
</evidence>
<gene>
    <name evidence="7" type="ORF">ROHU_004895</name>
</gene>
<dbReference type="InterPro" id="IPR011993">
    <property type="entry name" value="PH-like_dom_sf"/>
</dbReference>
<name>A0A498NFX6_LABRO</name>
<dbReference type="InterPro" id="IPR017874">
    <property type="entry name" value="CRIC_domain"/>
</dbReference>
<dbReference type="InterPro" id="IPR001660">
    <property type="entry name" value="SAM"/>
</dbReference>
<dbReference type="Proteomes" id="UP000290572">
    <property type="component" value="Unassembled WGS sequence"/>
</dbReference>
<evidence type="ECO:0000256" key="1">
    <source>
        <dbReference type="ARBA" id="ARBA00009498"/>
    </source>
</evidence>
<comment type="similarity">
    <text evidence="1">Belongs to the CNKSR family.</text>
</comment>
<dbReference type="SUPFAM" id="SSF50156">
    <property type="entry name" value="PDZ domain-like"/>
    <property type="match status" value="1"/>
</dbReference>
<dbReference type="EMBL" id="QBIY01011550">
    <property type="protein sequence ID" value="RXN30740.1"/>
    <property type="molecule type" value="Genomic_DNA"/>
</dbReference>
<dbReference type="PROSITE" id="PS50003">
    <property type="entry name" value="PH_DOMAIN"/>
    <property type="match status" value="2"/>
</dbReference>
<dbReference type="GO" id="GO:0016301">
    <property type="term" value="F:kinase activity"/>
    <property type="evidence" value="ECO:0007669"/>
    <property type="project" value="UniProtKB-KW"/>
</dbReference>
<dbReference type="Gene3D" id="2.30.42.10">
    <property type="match status" value="1"/>
</dbReference>
<dbReference type="Gene3D" id="2.30.29.30">
    <property type="entry name" value="Pleckstrin-homology domain (PH domain)/Phosphotyrosine-binding domain (PTB)"/>
    <property type="match status" value="2"/>
</dbReference>
<dbReference type="GO" id="GO:0016020">
    <property type="term" value="C:membrane"/>
    <property type="evidence" value="ECO:0007669"/>
    <property type="project" value="InterPro"/>
</dbReference>
<dbReference type="InterPro" id="IPR001849">
    <property type="entry name" value="PH_domain"/>
</dbReference>
<evidence type="ECO:0000313" key="7">
    <source>
        <dbReference type="EMBL" id="RXN30740.1"/>
    </source>
</evidence>
<dbReference type="InterPro" id="IPR051566">
    <property type="entry name" value="CNKSR"/>
</dbReference>
<dbReference type="FunFam" id="2.30.42.10:FF:000060">
    <property type="entry name" value="Connector enhancer of kinase suppressor of Ras 2"/>
    <property type="match status" value="1"/>
</dbReference>
<comment type="caution">
    <text evidence="7">The sequence shown here is derived from an EMBL/GenBank/DDBJ whole genome shotgun (WGS) entry which is preliminary data.</text>
</comment>
<dbReference type="InterPro" id="IPR036034">
    <property type="entry name" value="PDZ_sf"/>
</dbReference>
<dbReference type="SMART" id="SM00454">
    <property type="entry name" value="SAM"/>
    <property type="match status" value="1"/>
</dbReference>
<feature type="compositionally biased region" description="Basic residues" evidence="2">
    <location>
        <begin position="503"/>
        <end position="513"/>
    </location>
</feature>
<feature type="domain" description="PH" evidence="3">
    <location>
        <begin position="21"/>
        <end position="114"/>
    </location>
</feature>
<feature type="compositionally biased region" description="Polar residues" evidence="2">
    <location>
        <begin position="482"/>
        <end position="493"/>
    </location>
</feature>
<dbReference type="PROSITE" id="PS50106">
    <property type="entry name" value="PDZ"/>
    <property type="match status" value="1"/>
</dbReference>
<feature type="domain" description="PDZ" evidence="5">
    <location>
        <begin position="303"/>
        <end position="385"/>
    </location>
</feature>
<accession>A0A498NFX6</accession>
<dbReference type="Pfam" id="PF00595">
    <property type="entry name" value="PDZ"/>
    <property type="match status" value="1"/>
</dbReference>
<dbReference type="Pfam" id="PF00536">
    <property type="entry name" value="SAM_1"/>
    <property type="match status" value="1"/>
</dbReference>
<dbReference type="CDD" id="cd06748">
    <property type="entry name" value="PDZ_CNK1_2_3-like"/>
    <property type="match status" value="1"/>
</dbReference>
<evidence type="ECO:0000259" key="4">
    <source>
        <dbReference type="PROSITE" id="PS50105"/>
    </source>
</evidence>
<sequence>MALESATSNGTTDENHPEEKDERKKGWLFKKTHYTKRWKMMWFHVRDGQLVYGFNEKSAEKAINLVGAKVEMLEGDGTFGWTVTPKDSKRTFMLRANTAEEQQVWMSAIWLDDSLQQYIPNFEREKISGEQLLKISHQDLEELTMTRVGHQELILEAVDLLCALNCGVETDNLKTLVGQMRAASNNLHNCASERRKNPSYDGGSPNKPPNVFLTAVVELIGAAKGMLAWLDRTPLTGVSDFTSTKNKIIQLCLELTTTVQKDCAVFEMEEKILEVSQVLTGICDSTMRMTSDPLKSQMTCLEEVTISNIKAGEGLGMYIKSTYDGLHVITGTTENSPADRTQRIHAGDEVIQVNRQTVVGWQLKNLVEKLRGDPQNVTLMVKKRPSGTCGFTPAPLKNMRWRPPVVQSPSYVPAAQPSRNPVQIKRPEKPAILDLYIPPPPSMPYSPRDAETSEYAGVKMRPKGSESPNSSLDLASRRRSNISDYNSKPSVNPTEVAVPQARLRQRTPSRGKPRPMSMPVDTCLGVSDSPSRPWALGRKGDEILHRYLSNEQIPTISEESPCYPLPYRPAGERQLIRGVDHIRGSQCFINADLHNSATIPYQEALVEDIFILVSYLKAAEVNQMSRTESYPLEDFAAEKSQGDGVMSRRRVSVKDLGQGDCQGWLYKRKESKGLLGWRWKKFWFVLKKCSLYWYTSDMAEKAEGYINLRDFTIEQATECKKKFAMKASHLHMLTLYFAAENMKDMNKWLAKLIKASNEPEPTDSADGECYSEESDDEDEADTAEMCAEFTDQLTPSSLHGCLPPPRSSSSPCQDSIPLVSPVCYRTETQSADSESWQEISSEEDPIHKIQEFKGNDCPPSDEMEMLYLHLKQASLSPTGALQPTTKRDFRSSFIRRCKNESINEKLHLIRALNSTLKAKEADLQAIEQVLSEPSLSAGKYRQWRDANVLLLQEIGEKHKSAVEPQAQEPLVQTQPQRQSVFSPNAALPAVTVYTETSL</sequence>
<feature type="compositionally biased region" description="Acidic residues" evidence="2">
    <location>
        <begin position="760"/>
        <end position="782"/>
    </location>
</feature>
<organism evidence="7 8">
    <name type="scientific">Labeo rohita</name>
    <name type="common">Indian major carp</name>
    <name type="synonym">Cyprinus rohita</name>
    <dbReference type="NCBI Taxonomy" id="84645"/>
    <lineage>
        <taxon>Eukaryota</taxon>
        <taxon>Metazoa</taxon>
        <taxon>Chordata</taxon>
        <taxon>Craniata</taxon>
        <taxon>Vertebrata</taxon>
        <taxon>Euteleostomi</taxon>
        <taxon>Actinopterygii</taxon>
        <taxon>Neopterygii</taxon>
        <taxon>Teleostei</taxon>
        <taxon>Ostariophysi</taxon>
        <taxon>Cypriniformes</taxon>
        <taxon>Cyprinidae</taxon>
        <taxon>Labeoninae</taxon>
        <taxon>Labeonini</taxon>
        <taxon>Labeo</taxon>
    </lineage>
</organism>
<evidence type="ECO:0000259" key="3">
    <source>
        <dbReference type="PROSITE" id="PS50003"/>
    </source>
</evidence>
<dbReference type="SUPFAM" id="SSF50729">
    <property type="entry name" value="PH domain-like"/>
    <property type="match status" value="2"/>
</dbReference>
<feature type="domain" description="PH" evidence="3">
    <location>
        <begin position="658"/>
        <end position="757"/>
    </location>
</feature>
<feature type="domain" description="CRIC" evidence="6">
    <location>
        <begin position="172"/>
        <end position="266"/>
    </location>
</feature>
<proteinExistence type="inferred from homology"/>
<dbReference type="SUPFAM" id="SSF47769">
    <property type="entry name" value="SAM/Pointed domain"/>
    <property type="match status" value="1"/>
</dbReference>
<keyword evidence="7" id="KW-0418">Kinase</keyword>
<dbReference type="AlphaFoldDB" id="A0A498NFX6"/>
<feature type="region of interest" description="Disordered" evidence="2">
    <location>
        <begin position="757"/>
        <end position="782"/>
    </location>
</feature>
<evidence type="ECO:0000259" key="5">
    <source>
        <dbReference type="PROSITE" id="PS50106"/>
    </source>
</evidence>
<feature type="region of interest" description="Disordered" evidence="2">
    <location>
        <begin position="1"/>
        <end position="24"/>
    </location>
</feature>
<keyword evidence="7" id="KW-0808">Transferase</keyword>
<dbReference type="GO" id="GO:0009966">
    <property type="term" value="P:regulation of signal transduction"/>
    <property type="evidence" value="ECO:0007669"/>
    <property type="project" value="InterPro"/>
</dbReference>
<dbReference type="PANTHER" id="PTHR12844">
    <property type="entry name" value="CONNECTOR ENCHANCER OF KINASE SUPPRESSOR OF RAS"/>
    <property type="match status" value="1"/>
</dbReference>
<dbReference type="CDD" id="cd01260">
    <property type="entry name" value="PH_CNK_mammalian-like"/>
    <property type="match status" value="1"/>
</dbReference>
<dbReference type="SMART" id="SM00233">
    <property type="entry name" value="PH"/>
    <property type="match status" value="2"/>
</dbReference>
<evidence type="ECO:0000259" key="6">
    <source>
        <dbReference type="PROSITE" id="PS51290"/>
    </source>
</evidence>
<dbReference type="PROSITE" id="PS50105">
    <property type="entry name" value="SAM_DOMAIN"/>
    <property type="match status" value="1"/>
</dbReference>
<dbReference type="Pfam" id="PF06663">
    <property type="entry name" value="CNK2_3_dom"/>
    <property type="match status" value="1"/>
</dbReference>
<keyword evidence="8" id="KW-1185">Reference proteome</keyword>
<feature type="domain" description="SAM" evidence="4">
    <location>
        <begin position="97"/>
        <end position="164"/>
    </location>
</feature>
<feature type="region of interest" description="Disordered" evidence="2">
    <location>
        <begin position="408"/>
        <end position="524"/>
    </location>
</feature>
<feature type="compositionally biased region" description="Basic and acidic residues" evidence="2">
    <location>
        <begin position="13"/>
        <end position="24"/>
    </location>
</feature>
<dbReference type="InterPro" id="IPR001478">
    <property type="entry name" value="PDZ"/>
</dbReference>